<accession>Q022H0</accession>
<keyword evidence="1" id="KW-1133">Transmembrane helix</keyword>
<sequence>MVQRRCNLLVGLIRLCLPMEHHGVITARTLAKPPASDRLSVGREILLRHFVRILIGTVFTAAIVLVSFLLVGPKSKETWATLTAVLAVIAAVISAWPSLRVLEIQEDATRPCPMPYFDITSRYGLLLLRVKNIGAGVAYDVTLTWNNHPQNEEGDDVTALDSISVLMPHDSVSVLVGRTHELVRKYPTMRYEGTLEFKDVTGKHRTQKFVVSADEHRKRLTFDDEMPKTLHDLQKLPEKLTDICKAIQERG</sequence>
<feature type="transmembrane region" description="Helical" evidence="1">
    <location>
        <begin position="50"/>
        <end position="72"/>
    </location>
</feature>
<proteinExistence type="predicted"/>
<evidence type="ECO:0000313" key="2">
    <source>
        <dbReference type="EMBL" id="ABJ84130.1"/>
    </source>
</evidence>
<name>Q022H0_SOLUE</name>
<keyword evidence="1" id="KW-0812">Transmembrane</keyword>
<evidence type="ECO:0000256" key="1">
    <source>
        <dbReference type="SAM" id="Phobius"/>
    </source>
</evidence>
<reference evidence="2" key="1">
    <citation type="submission" date="2006-10" db="EMBL/GenBank/DDBJ databases">
        <title>Complete sequence of Solibacter usitatus Ellin6076.</title>
        <authorList>
            <consortium name="US DOE Joint Genome Institute"/>
            <person name="Copeland A."/>
            <person name="Lucas S."/>
            <person name="Lapidus A."/>
            <person name="Barry K."/>
            <person name="Detter J.C."/>
            <person name="Glavina del Rio T."/>
            <person name="Hammon N."/>
            <person name="Israni S."/>
            <person name="Dalin E."/>
            <person name="Tice H."/>
            <person name="Pitluck S."/>
            <person name="Thompson L.S."/>
            <person name="Brettin T."/>
            <person name="Bruce D."/>
            <person name="Han C."/>
            <person name="Tapia R."/>
            <person name="Gilna P."/>
            <person name="Schmutz J."/>
            <person name="Larimer F."/>
            <person name="Land M."/>
            <person name="Hauser L."/>
            <person name="Kyrpides N."/>
            <person name="Mikhailova N."/>
            <person name="Janssen P.H."/>
            <person name="Kuske C.R."/>
            <person name="Richardson P."/>
        </authorList>
    </citation>
    <scope>NUCLEOTIDE SEQUENCE</scope>
    <source>
        <strain evidence="2">Ellin6076</strain>
    </source>
</reference>
<dbReference type="AlphaFoldDB" id="Q022H0"/>
<dbReference type="HOGENOM" id="CLU_1106543_0_0_0"/>
<feature type="transmembrane region" description="Helical" evidence="1">
    <location>
        <begin position="79"/>
        <end position="99"/>
    </location>
</feature>
<keyword evidence="1" id="KW-0472">Membrane</keyword>
<organism evidence="2">
    <name type="scientific">Solibacter usitatus (strain Ellin6076)</name>
    <dbReference type="NCBI Taxonomy" id="234267"/>
    <lineage>
        <taxon>Bacteria</taxon>
        <taxon>Pseudomonadati</taxon>
        <taxon>Acidobacteriota</taxon>
        <taxon>Terriglobia</taxon>
        <taxon>Bryobacterales</taxon>
        <taxon>Solibacteraceae</taxon>
        <taxon>Candidatus Solibacter</taxon>
    </lineage>
</organism>
<dbReference type="KEGG" id="sus:Acid_3153"/>
<dbReference type="eggNOG" id="ENOG50343AC">
    <property type="taxonomic scope" value="Bacteria"/>
</dbReference>
<gene>
    <name evidence="2" type="ordered locus">Acid_3153</name>
</gene>
<dbReference type="InParanoid" id="Q022H0"/>
<dbReference type="EMBL" id="CP000473">
    <property type="protein sequence ID" value="ABJ84130.1"/>
    <property type="molecule type" value="Genomic_DNA"/>
</dbReference>
<protein>
    <submittedName>
        <fullName evidence="2">Uncharacterized protein</fullName>
    </submittedName>
</protein>